<dbReference type="InterPro" id="IPR032710">
    <property type="entry name" value="NTF2-like_dom_sf"/>
</dbReference>
<dbReference type="Proteomes" id="UP000095605">
    <property type="component" value="Unassembled WGS sequence"/>
</dbReference>
<dbReference type="OrthoDB" id="25408at2759"/>
<name>A0A1E5RWF6_9ASCO</name>
<dbReference type="SUPFAM" id="SSF54427">
    <property type="entry name" value="NTF2-like"/>
    <property type="match status" value="1"/>
</dbReference>
<dbReference type="InterPro" id="IPR019488">
    <property type="entry name" value="Nucl_pore_RNA_shuttling_Mtr2"/>
</dbReference>
<evidence type="ECO:0000313" key="2">
    <source>
        <dbReference type="Proteomes" id="UP000095605"/>
    </source>
</evidence>
<proteinExistence type="predicted"/>
<protein>
    <submittedName>
        <fullName evidence="1">mRNA transport regulator MTR2</fullName>
    </submittedName>
</protein>
<dbReference type="EMBL" id="LPNL01000002">
    <property type="protein sequence ID" value="OEJ91179.1"/>
    <property type="molecule type" value="Genomic_DNA"/>
</dbReference>
<accession>A0A1E5RWF6</accession>
<dbReference type="Pfam" id="PF10429">
    <property type="entry name" value="Mtr2"/>
    <property type="match status" value="1"/>
</dbReference>
<keyword evidence="2" id="KW-1185">Reference proteome</keyword>
<evidence type="ECO:0000313" key="1">
    <source>
        <dbReference type="EMBL" id="OEJ91179.1"/>
    </source>
</evidence>
<comment type="caution">
    <text evidence="1">The sequence shown here is derived from an EMBL/GenBank/DDBJ whole genome shotgun (WGS) entry which is preliminary data.</text>
</comment>
<gene>
    <name evidence="1" type="ORF">AWRI3578_g476</name>
</gene>
<dbReference type="Gene3D" id="3.10.450.50">
    <property type="match status" value="1"/>
</dbReference>
<sequence length="171" mass="19094">MNNVDEKTLGFIDLCIKKIILHLDETSNSTKLQEFNNFFVQDPSVLKIIYNTVPYNDSVKFITDYYNIGPPSAHSIESFDFHLIPGLNNIVVSVSCKCKYDESGNDKQGNNINMMGQTGTTKRALLSTAFGVSLQIIIDGNKLIQQQALANTIMAFNYNIVYKPTDSLVTV</sequence>
<organism evidence="1 2">
    <name type="scientific">Hanseniaspora opuntiae</name>
    <dbReference type="NCBI Taxonomy" id="211096"/>
    <lineage>
        <taxon>Eukaryota</taxon>
        <taxon>Fungi</taxon>
        <taxon>Dikarya</taxon>
        <taxon>Ascomycota</taxon>
        <taxon>Saccharomycotina</taxon>
        <taxon>Saccharomycetes</taxon>
        <taxon>Saccharomycodales</taxon>
        <taxon>Saccharomycodaceae</taxon>
        <taxon>Hanseniaspora</taxon>
    </lineage>
</organism>
<reference evidence="2" key="1">
    <citation type="journal article" date="2016" name="Genome Announc.">
        <title>Genome sequences of three species of Hanseniaspora isolated from spontaneous wine fermentations.</title>
        <authorList>
            <person name="Sternes P.R."/>
            <person name="Lee D."/>
            <person name="Kutyna D.R."/>
            <person name="Borneman A.R."/>
        </authorList>
    </citation>
    <scope>NUCLEOTIDE SEQUENCE [LARGE SCALE GENOMIC DNA]</scope>
    <source>
        <strain evidence="2">AWRI3578</strain>
    </source>
</reference>
<dbReference type="AlphaFoldDB" id="A0A1E5RWF6"/>